<keyword evidence="3" id="KW-0808">Transferase</keyword>
<feature type="region of interest" description="Disordered" evidence="1">
    <location>
        <begin position="222"/>
        <end position="247"/>
    </location>
</feature>
<protein>
    <submittedName>
        <fullName evidence="3">Spectinomycin phosphotransferase</fullName>
    </submittedName>
</protein>
<keyword evidence="4" id="KW-1185">Reference proteome</keyword>
<dbReference type="SUPFAM" id="SSF56112">
    <property type="entry name" value="Protein kinase-like (PK-like)"/>
    <property type="match status" value="2"/>
</dbReference>
<dbReference type="Pfam" id="PF01636">
    <property type="entry name" value="APH"/>
    <property type="match status" value="1"/>
</dbReference>
<dbReference type="InterPro" id="IPR002575">
    <property type="entry name" value="Aminoglycoside_PTrfase"/>
</dbReference>
<feature type="domain" description="Aminoglycoside phosphotransferase" evidence="2">
    <location>
        <begin position="71"/>
        <end position="228"/>
    </location>
</feature>
<accession>A0A1I5XRU4</accession>
<dbReference type="InterPro" id="IPR011009">
    <property type="entry name" value="Kinase-like_dom_sf"/>
</dbReference>
<organism evidence="3 4">
    <name type="scientific">Amycolatopsis arida</name>
    <dbReference type="NCBI Taxonomy" id="587909"/>
    <lineage>
        <taxon>Bacteria</taxon>
        <taxon>Bacillati</taxon>
        <taxon>Actinomycetota</taxon>
        <taxon>Actinomycetes</taxon>
        <taxon>Pseudonocardiales</taxon>
        <taxon>Pseudonocardiaceae</taxon>
        <taxon>Amycolatopsis</taxon>
    </lineage>
</organism>
<evidence type="ECO:0000259" key="2">
    <source>
        <dbReference type="Pfam" id="PF01636"/>
    </source>
</evidence>
<proteinExistence type="predicted"/>
<gene>
    <name evidence="3" type="ORF">SAMN05421810_106212</name>
</gene>
<dbReference type="Gene3D" id="1.20.58.840">
    <property type="match status" value="1"/>
</dbReference>
<sequence>MVGETSAEGAGAAARVRAWVRADFAVDLVTVEPVGHGEDPAAEVWRAVAADGARYGVKWTSGGSLAGLAVPAHLAAHGVSGVPVPVPTRSGRLWSERAGRRLALLPWVPGVDALPAGLSPARWRSFGALLARVHAAPVTGPLREVLPREEHTRHRHWLRTLWTVESGIASPGPADPPVRELAEEWRAAAGAVALVADQVEVLGRELAARPAERVLCHGDPHLGNVLRGSPGGSPGADPVGDDETRRPCSARDVAAPLGGREARADAEVAHRGDAGVWLVDWDDTVLAPREWDLMFVLGGVLAFAPVGPREQAEFFAGYGVVDVDPVRLAYYRCARAVEDLAELAARVLDHRRATADRAAALSLVRGVLSPTGLLARAVSSLAELGRAPADP</sequence>
<dbReference type="GO" id="GO:0016740">
    <property type="term" value="F:transferase activity"/>
    <property type="evidence" value="ECO:0007669"/>
    <property type="project" value="UniProtKB-KW"/>
</dbReference>
<evidence type="ECO:0000256" key="1">
    <source>
        <dbReference type="SAM" id="MobiDB-lite"/>
    </source>
</evidence>
<dbReference type="STRING" id="587909.SAMN05421810_106212"/>
<dbReference type="Proteomes" id="UP000198727">
    <property type="component" value="Unassembled WGS sequence"/>
</dbReference>
<evidence type="ECO:0000313" key="3">
    <source>
        <dbReference type="EMBL" id="SFQ34467.1"/>
    </source>
</evidence>
<evidence type="ECO:0000313" key="4">
    <source>
        <dbReference type="Proteomes" id="UP000198727"/>
    </source>
</evidence>
<dbReference type="RefSeq" id="WP_092531708.1">
    <property type="nucleotide sequence ID" value="NZ_FOWW01000006.1"/>
</dbReference>
<dbReference type="Gene3D" id="1.10.510.10">
    <property type="entry name" value="Transferase(Phosphotransferase) domain 1"/>
    <property type="match status" value="1"/>
</dbReference>
<dbReference type="AlphaFoldDB" id="A0A1I5XRU4"/>
<dbReference type="OrthoDB" id="236897at2"/>
<name>A0A1I5XRU4_9PSEU</name>
<reference evidence="4" key="1">
    <citation type="submission" date="2016-10" db="EMBL/GenBank/DDBJ databases">
        <authorList>
            <person name="Varghese N."/>
            <person name="Submissions S."/>
        </authorList>
    </citation>
    <scope>NUCLEOTIDE SEQUENCE [LARGE SCALE GENOMIC DNA]</scope>
    <source>
        <strain evidence="4">CGMCC 4.5579</strain>
    </source>
</reference>
<dbReference type="Gene3D" id="3.30.200.20">
    <property type="entry name" value="Phosphorylase Kinase, domain 1"/>
    <property type="match status" value="1"/>
</dbReference>
<dbReference type="EMBL" id="FOWW01000006">
    <property type="protein sequence ID" value="SFQ34467.1"/>
    <property type="molecule type" value="Genomic_DNA"/>
</dbReference>